<gene>
    <name evidence="1" type="ORF">V565_156570</name>
</gene>
<sequence>MTSKALVGKKYGPQLTEYLSTREYGRPCELAASLARQHIANAIKSLAQSESVTYQTFETLMALEWSPLCDHLDLLLDNSEVFPLCIKLLRQLHSQKISILGRAYGFMCLQFLALVVDIGKIAQVNRLDQFLEDVSKLPAGRSIGSYLNNYTRELEGEWLFSHPQGRSGLVLLLGWQQDRTGHRFCLPRIGGCRFDDTMFLLEQLWDDRKGFLCAAQLASRVFPGWGGLLLVIWNSAVQTHGFAHEPKSETPR</sequence>
<dbReference type="HOGENOM" id="CLU_966916_0_0_1"/>
<dbReference type="Proteomes" id="UP000027456">
    <property type="component" value="Unassembled WGS sequence"/>
</dbReference>
<protein>
    <submittedName>
        <fullName evidence="1">Uncharacterized protein</fullName>
    </submittedName>
</protein>
<keyword evidence="2" id="KW-1185">Reference proteome</keyword>
<evidence type="ECO:0000313" key="2">
    <source>
        <dbReference type="Proteomes" id="UP000027456"/>
    </source>
</evidence>
<proteinExistence type="predicted"/>
<dbReference type="AlphaFoldDB" id="A0A074RJZ5"/>
<name>A0A074RJZ5_9AGAM</name>
<reference evidence="1 2" key="1">
    <citation type="submission" date="2013-12" db="EMBL/GenBank/DDBJ databases">
        <authorList>
            <person name="Cubeta M."/>
            <person name="Pakala S."/>
            <person name="Fedorova N."/>
            <person name="Thomas E."/>
            <person name="Dean R."/>
            <person name="Jabaji S."/>
            <person name="Neate S."/>
            <person name="Toda T."/>
            <person name="Tavantzis S."/>
            <person name="Vilgalys R."/>
            <person name="Bharathan N."/>
            <person name="Pakala S."/>
            <person name="Losada L.S."/>
            <person name="Zafar N."/>
            <person name="Nierman W."/>
        </authorList>
    </citation>
    <scope>NUCLEOTIDE SEQUENCE [LARGE SCALE GENOMIC DNA]</scope>
    <source>
        <strain evidence="1 2">123E</strain>
    </source>
</reference>
<organism evidence="1 2">
    <name type="scientific">Rhizoctonia solani 123E</name>
    <dbReference type="NCBI Taxonomy" id="1423351"/>
    <lineage>
        <taxon>Eukaryota</taxon>
        <taxon>Fungi</taxon>
        <taxon>Dikarya</taxon>
        <taxon>Basidiomycota</taxon>
        <taxon>Agaricomycotina</taxon>
        <taxon>Agaricomycetes</taxon>
        <taxon>Cantharellales</taxon>
        <taxon>Ceratobasidiaceae</taxon>
        <taxon>Rhizoctonia</taxon>
    </lineage>
</organism>
<accession>A0A074RJZ5</accession>
<comment type="caution">
    <text evidence="1">The sequence shown here is derived from an EMBL/GenBank/DDBJ whole genome shotgun (WGS) entry which is preliminary data.</text>
</comment>
<dbReference type="OrthoDB" id="3198023at2759"/>
<evidence type="ECO:0000313" key="1">
    <source>
        <dbReference type="EMBL" id="KEP47411.1"/>
    </source>
</evidence>
<dbReference type="EMBL" id="AZST01000748">
    <property type="protein sequence ID" value="KEP47411.1"/>
    <property type="molecule type" value="Genomic_DNA"/>
</dbReference>